<evidence type="ECO:0000256" key="4">
    <source>
        <dbReference type="ARBA" id="ARBA00048683"/>
    </source>
</evidence>
<gene>
    <name evidence="9" type="ORF">GBAR_LOCUS5458</name>
</gene>
<comment type="caution">
    <text evidence="9">The sequence shown here is derived from an EMBL/GenBank/DDBJ whole genome shotgun (WGS) entry which is preliminary data.</text>
</comment>
<dbReference type="SUPFAM" id="SSF48179">
    <property type="entry name" value="6-phosphogluconate dehydrogenase C-terminal domain-like"/>
    <property type="match status" value="1"/>
</dbReference>
<evidence type="ECO:0000256" key="1">
    <source>
        <dbReference type="ARBA" id="ARBA00011009"/>
    </source>
</evidence>
<dbReference type="Proteomes" id="UP001174909">
    <property type="component" value="Unassembled WGS sequence"/>
</dbReference>
<dbReference type="AlphaFoldDB" id="A0AA35RAY2"/>
<evidence type="ECO:0000256" key="3">
    <source>
        <dbReference type="ARBA" id="ARBA00023027"/>
    </source>
</evidence>
<dbReference type="InterPro" id="IPR006168">
    <property type="entry name" value="G3P_DH_NAD-dep"/>
</dbReference>
<keyword evidence="2 5" id="KW-0560">Oxidoreductase</keyword>
<dbReference type="EMBL" id="CASHTH010000801">
    <property type="protein sequence ID" value="CAI8007879.1"/>
    <property type="molecule type" value="Genomic_DNA"/>
</dbReference>
<dbReference type="EC" id="1.1.1.8" evidence="6"/>
<dbReference type="GO" id="GO:0046168">
    <property type="term" value="P:glycerol-3-phosphate catabolic process"/>
    <property type="evidence" value="ECO:0007669"/>
    <property type="project" value="UniProtKB-UniRule"/>
</dbReference>
<dbReference type="InterPro" id="IPR006109">
    <property type="entry name" value="G3P_DH_NAD-dep_C"/>
</dbReference>
<evidence type="ECO:0000256" key="6">
    <source>
        <dbReference type="RuleBase" id="RU361243"/>
    </source>
</evidence>
<dbReference type="InterPro" id="IPR011128">
    <property type="entry name" value="G3P_DH_NAD-dep_N"/>
</dbReference>
<name>A0AA35RAY2_GEOBA</name>
<comment type="similarity">
    <text evidence="1 5">Belongs to the NAD-dependent glycerol-3-phosphate dehydrogenase family.</text>
</comment>
<dbReference type="Pfam" id="PF01210">
    <property type="entry name" value="NAD_Gly3P_dh_N"/>
    <property type="match status" value="1"/>
</dbReference>
<dbReference type="InterPro" id="IPR036291">
    <property type="entry name" value="NAD(P)-bd_dom_sf"/>
</dbReference>
<evidence type="ECO:0000313" key="9">
    <source>
        <dbReference type="EMBL" id="CAI8007879.1"/>
    </source>
</evidence>
<keyword evidence="3 5" id="KW-0520">NAD</keyword>
<evidence type="ECO:0000256" key="2">
    <source>
        <dbReference type="ARBA" id="ARBA00023002"/>
    </source>
</evidence>
<dbReference type="PANTHER" id="PTHR11728:SF1">
    <property type="entry name" value="GLYCEROL-3-PHOSPHATE DEHYDROGENASE [NAD(+)] 2, CHLOROPLASTIC"/>
    <property type="match status" value="1"/>
</dbReference>
<evidence type="ECO:0000259" key="7">
    <source>
        <dbReference type="Pfam" id="PF01210"/>
    </source>
</evidence>
<dbReference type="Pfam" id="PF07479">
    <property type="entry name" value="NAD_Gly3P_dh_C"/>
    <property type="match status" value="1"/>
</dbReference>
<protein>
    <recommendedName>
        <fullName evidence="6">Glycerol-3-phosphate dehydrogenase [NAD(+)]</fullName>
        <ecNumber evidence="6">1.1.1.8</ecNumber>
    </recommendedName>
</protein>
<reference evidence="9" key="1">
    <citation type="submission" date="2023-03" db="EMBL/GenBank/DDBJ databases">
        <authorList>
            <person name="Steffen K."/>
            <person name="Cardenas P."/>
        </authorList>
    </citation>
    <scope>NUCLEOTIDE SEQUENCE</scope>
</reference>
<feature type="domain" description="Glycerol-3-phosphate dehydrogenase NAD-dependent C-terminal" evidence="8">
    <location>
        <begin position="182"/>
        <end position="213"/>
    </location>
</feature>
<dbReference type="SUPFAM" id="SSF51735">
    <property type="entry name" value="NAD(P)-binding Rossmann-fold domains"/>
    <property type="match status" value="1"/>
</dbReference>
<feature type="domain" description="Glycerol-3-phosphate dehydrogenase NAD-dependent N-terminal" evidence="7">
    <location>
        <begin position="5"/>
        <end position="160"/>
    </location>
</feature>
<dbReference type="PANTHER" id="PTHR11728">
    <property type="entry name" value="GLYCEROL-3-PHOSPHATE DEHYDROGENASE"/>
    <property type="match status" value="1"/>
</dbReference>
<accession>A0AA35RAY2</accession>
<evidence type="ECO:0000313" key="10">
    <source>
        <dbReference type="Proteomes" id="UP001174909"/>
    </source>
</evidence>
<dbReference type="InterPro" id="IPR008927">
    <property type="entry name" value="6-PGluconate_DH-like_C_sf"/>
</dbReference>
<dbReference type="GO" id="GO:0141152">
    <property type="term" value="F:glycerol-3-phosphate dehydrogenase (NAD+) activity"/>
    <property type="evidence" value="ECO:0007669"/>
    <property type="project" value="UniProtKB-UniRule"/>
</dbReference>
<dbReference type="PRINTS" id="PR00077">
    <property type="entry name" value="GPDHDRGNASE"/>
</dbReference>
<dbReference type="InterPro" id="IPR013328">
    <property type="entry name" value="6PGD_dom2"/>
</dbReference>
<dbReference type="FunFam" id="3.40.50.720:FF:000019">
    <property type="entry name" value="Glycerol-3-phosphate dehydrogenase [NAD(P)+]"/>
    <property type="match status" value="1"/>
</dbReference>
<dbReference type="GO" id="GO:0005975">
    <property type="term" value="P:carbohydrate metabolic process"/>
    <property type="evidence" value="ECO:0007669"/>
    <property type="project" value="InterPro"/>
</dbReference>
<dbReference type="GO" id="GO:0005829">
    <property type="term" value="C:cytosol"/>
    <property type="evidence" value="ECO:0007669"/>
    <property type="project" value="TreeGrafter"/>
</dbReference>
<sequence length="216" mass="22962">MTETVAIVGTTTWGTTLGAILARNDVPTTILARTAAEADLLNSHRENRRFLPGISFPKTLTVSSEPSQVVGDADLVILVVPSEHFRQNVRWIASALSPDATVVSASKGLELPDANRMSQILEEELPPSMHEGICVISGPNLAREIAEEKPAATVVAGRNDDRTALVQELLMSPTFRVYTSDDVIGVELGGTLKNIIALGAGIADGLAMGQKSKRLP</sequence>
<dbReference type="Gene3D" id="1.10.1040.10">
    <property type="entry name" value="N-(1-d-carboxylethyl)-l-norvaline Dehydrogenase, domain 2"/>
    <property type="match status" value="1"/>
</dbReference>
<dbReference type="GO" id="GO:0051287">
    <property type="term" value="F:NAD binding"/>
    <property type="evidence" value="ECO:0007669"/>
    <property type="project" value="UniProtKB-UniRule"/>
</dbReference>
<keyword evidence="10" id="KW-1185">Reference proteome</keyword>
<proteinExistence type="inferred from homology"/>
<evidence type="ECO:0000259" key="8">
    <source>
        <dbReference type="Pfam" id="PF07479"/>
    </source>
</evidence>
<dbReference type="Gene3D" id="3.40.50.720">
    <property type="entry name" value="NAD(P)-binding Rossmann-like Domain"/>
    <property type="match status" value="1"/>
</dbReference>
<comment type="catalytic activity">
    <reaction evidence="4 6">
        <text>sn-glycerol 3-phosphate + NAD(+) = dihydroxyacetone phosphate + NADH + H(+)</text>
        <dbReference type="Rhea" id="RHEA:11092"/>
        <dbReference type="ChEBI" id="CHEBI:15378"/>
        <dbReference type="ChEBI" id="CHEBI:57540"/>
        <dbReference type="ChEBI" id="CHEBI:57597"/>
        <dbReference type="ChEBI" id="CHEBI:57642"/>
        <dbReference type="ChEBI" id="CHEBI:57945"/>
        <dbReference type="EC" id="1.1.1.8"/>
    </reaction>
</comment>
<evidence type="ECO:0000256" key="5">
    <source>
        <dbReference type="RuleBase" id="RU000437"/>
    </source>
</evidence>
<organism evidence="9 10">
    <name type="scientific">Geodia barretti</name>
    <name type="common">Barrett's horny sponge</name>
    <dbReference type="NCBI Taxonomy" id="519541"/>
    <lineage>
        <taxon>Eukaryota</taxon>
        <taxon>Metazoa</taxon>
        <taxon>Porifera</taxon>
        <taxon>Demospongiae</taxon>
        <taxon>Heteroscleromorpha</taxon>
        <taxon>Tetractinellida</taxon>
        <taxon>Astrophorina</taxon>
        <taxon>Geodiidae</taxon>
        <taxon>Geodia</taxon>
    </lineage>
</organism>